<proteinExistence type="predicted"/>
<gene>
    <name evidence="2" type="ORF">GA0074694_3473</name>
</gene>
<dbReference type="Pfam" id="PF12802">
    <property type="entry name" value="MarR_2"/>
    <property type="match status" value="1"/>
</dbReference>
<dbReference type="InterPro" id="IPR000835">
    <property type="entry name" value="HTH_MarR-typ"/>
</dbReference>
<dbReference type="SUPFAM" id="SSF46785">
    <property type="entry name" value="Winged helix' DNA-binding domain"/>
    <property type="match status" value="1"/>
</dbReference>
<sequence length="174" mass="18530">MTSATLGDRAGLAGDAVRRIMHLASAIRHCQDVDIAELGLTPAVARALYELDPDHPVSARDLAEQLRCDRSNLTALVDKLERAGLVERRVDPADRRLKTLVVTEAGRQVRVRVHQVLSDSRLLADLGTEELAALCGLVQKVSGSCTPPQGGTRLTGRNARARAGIAAQLALTAG</sequence>
<name>A0A1C6S049_9ACTN</name>
<evidence type="ECO:0000313" key="3">
    <source>
        <dbReference type="Proteomes" id="UP000198906"/>
    </source>
</evidence>
<dbReference type="InterPro" id="IPR036388">
    <property type="entry name" value="WH-like_DNA-bd_sf"/>
</dbReference>
<dbReference type="STRING" id="47866.GA0074694_3473"/>
<dbReference type="Gene3D" id="1.10.10.10">
    <property type="entry name" value="Winged helix-like DNA-binding domain superfamily/Winged helix DNA-binding domain"/>
    <property type="match status" value="1"/>
</dbReference>
<dbReference type="InterPro" id="IPR036390">
    <property type="entry name" value="WH_DNA-bd_sf"/>
</dbReference>
<keyword evidence="2" id="KW-0238">DNA-binding</keyword>
<dbReference type="GO" id="GO:0006950">
    <property type="term" value="P:response to stress"/>
    <property type="evidence" value="ECO:0007669"/>
    <property type="project" value="TreeGrafter"/>
</dbReference>
<dbReference type="PANTHER" id="PTHR33164">
    <property type="entry name" value="TRANSCRIPTIONAL REGULATOR, MARR FAMILY"/>
    <property type="match status" value="1"/>
</dbReference>
<feature type="domain" description="HTH marR-type" evidence="1">
    <location>
        <begin position="13"/>
        <end position="143"/>
    </location>
</feature>
<dbReference type="GO" id="GO:0003700">
    <property type="term" value="F:DNA-binding transcription factor activity"/>
    <property type="evidence" value="ECO:0007669"/>
    <property type="project" value="InterPro"/>
</dbReference>
<dbReference type="GO" id="GO:0003677">
    <property type="term" value="F:DNA binding"/>
    <property type="evidence" value="ECO:0007669"/>
    <property type="project" value="UniProtKB-KW"/>
</dbReference>
<dbReference type="InterPro" id="IPR039422">
    <property type="entry name" value="MarR/SlyA-like"/>
</dbReference>
<protein>
    <submittedName>
        <fullName evidence="2">DNA-binding transcriptional regulator, MarR family</fullName>
    </submittedName>
</protein>
<reference evidence="3" key="1">
    <citation type="submission" date="2016-06" db="EMBL/GenBank/DDBJ databases">
        <authorList>
            <person name="Varghese N."/>
        </authorList>
    </citation>
    <scope>NUCLEOTIDE SEQUENCE [LARGE SCALE GENOMIC DNA]</scope>
    <source>
        <strain evidence="3">DSM 46123</strain>
    </source>
</reference>
<dbReference type="PANTHER" id="PTHR33164:SF99">
    <property type="entry name" value="MARR FAMILY REGULATORY PROTEIN"/>
    <property type="match status" value="1"/>
</dbReference>
<dbReference type="SMART" id="SM00347">
    <property type="entry name" value="HTH_MARR"/>
    <property type="match status" value="1"/>
</dbReference>
<organism evidence="2 3">
    <name type="scientific">Micromonospora inyonensis</name>
    <dbReference type="NCBI Taxonomy" id="47866"/>
    <lineage>
        <taxon>Bacteria</taxon>
        <taxon>Bacillati</taxon>
        <taxon>Actinomycetota</taxon>
        <taxon>Actinomycetes</taxon>
        <taxon>Micromonosporales</taxon>
        <taxon>Micromonosporaceae</taxon>
        <taxon>Micromonospora</taxon>
    </lineage>
</organism>
<evidence type="ECO:0000259" key="1">
    <source>
        <dbReference type="PROSITE" id="PS50995"/>
    </source>
</evidence>
<dbReference type="AlphaFoldDB" id="A0A1C6S049"/>
<dbReference type="Proteomes" id="UP000198906">
    <property type="component" value="Unassembled WGS sequence"/>
</dbReference>
<dbReference type="PROSITE" id="PS50995">
    <property type="entry name" value="HTH_MARR_2"/>
    <property type="match status" value="1"/>
</dbReference>
<evidence type="ECO:0000313" key="2">
    <source>
        <dbReference type="EMBL" id="SCL22831.1"/>
    </source>
</evidence>
<dbReference type="EMBL" id="FMHU01000002">
    <property type="protein sequence ID" value="SCL22831.1"/>
    <property type="molecule type" value="Genomic_DNA"/>
</dbReference>
<dbReference type="PRINTS" id="PR00598">
    <property type="entry name" value="HTHMARR"/>
</dbReference>
<keyword evidence="3" id="KW-1185">Reference proteome</keyword>
<accession>A0A1C6S049</accession>